<dbReference type="PANTHER" id="PTHR22749">
    <property type="entry name" value="RIBOFLAVIN KINASE/FMN ADENYLYLTRANSFERASE"/>
    <property type="match status" value="1"/>
</dbReference>
<dbReference type="Gene3D" id="3.40.50.620">
    <property type="entry name" value="HUPs"/>
    <property type="match status" value="1"/>
</dbReference>
<keyword evidence="4 15" id="KW-0285">Flavoprotein</keyword>
<dbReference type="CDD" id="cd02064">
    <property type="entry name" value="FAD_synthetase_N"/>
    <property type="match status" value="1"/>
</dbReference>
<evidence type="ECO:0000256" key="3">
    <source>
        <dbReference type="ARBA" id="ARBA00005201"/>
    </source>
</evidence>
<dbReference type="InterPro" id="IPR023468">
    <property type="entry name" value="Riboflavin_kinase"/>
</dbReference>
<dbReference type="InterPro" id="IPR002606">
    <property type="entry name" value="Riboflavin_kinase_bac"/>
</dbReference>
<evidence type="ECO:0000256" key="12">
    <source>
        <dbReference type="ARBA" id="ARBA00023268"/>
    </source>
</evidence>
<dbReference type="NCBIfam" id="TIGR00083">
    <property type="entry name" value="ribF"/>
    <property type="match status" value="1"/>
</dbReference>
<comment type="function">
    <text evidence="1">Catalyzes the phosphorylation of riboflavin to FMN followed by the adenylation of FMN to FAD.</text>
</comment>
<evidence type="ECO:0000256" key="4">
    <source>
        <dbReference type="ARBA" id="ARBA00022630"/>
    </source>
</evidence>
<dbReference type="PIRSF" id="PIRSF004491">
    <property type="entry name" value="FAD_Synth"/>
    <property type="match status" value="1"/>
</dbReference>
<dbReference type="Proteomes" id="UP000523139">
    <property type="component" value="Unassembled WGS sequence"/>
</dbReference>
<evidence type="ECO:0000256" key="7">
    <source>
        <dbReference type="ARBA" id="ARBA00022695"/>
    </source>
</evidence>
<dbReference type="FunFam" id="2.40.30.30:FF:000003">
    <property type="entry name" value="Riboflavin biosynthesis protein"/>
    <property type="match status" value="1"/>
</dbReference>
<reference evidence="17 18" key="1">
    <citation type="submission" date="2020-04" db="EMBL/GenBank/DDBJ databases">
        <title>Nesterenkonia sp. nov., isolated from marine sediment.</title>
        <authorList>
            <person name="Zhang G."/>
        </authorList>
    </citation>
    <scope>NUCLEOTIDE SEQUENCE [LARGE SCALE GENOMIC DNA]</scope>
    <source>
        <strain evidence="17 18">MY13</strain>
    </source>
</reference>
<dbReference type="InterPro" id="IPR014729">
    <property type="entry name" value="Rossmann-like_a/b/a_fold"/>
</dbReference>
<dbReference type="GO" id="GO:0003919">
    <property type="term" value="F:FMN adenylyltransferase activity"/>
    <property type="evidence" value="ECO:0007669"/>
    <property type="project" value="UniProtKB-UniRule"/>
</dbReference>
<comment type="similarity">
    <text evidence="15">Belongs to the ribF family.</text>
</comment>
<dbReference type="SUPFAM" id="SSF52374">
    <property type="entry name" value="Nucleotidylyl transferase"/>
    <property type="match status" value="1"/>
</dbReference>
<sequence length="342" mass="36805">MQIFNGLEEIPKDFGATALTIGNFDGVHLGHQHVLTRLLEAARQREVAAVAITFDPHPAFIHRPEAVPDLLTGTGEKLARLEAAGLDAVLVLNYTEELAGLTAEEFVATYFVEALKPAAVVVGHDVRLGRNNHGDFTTLEELGAKHGFEVIGVDDYEIPAPDLPEVGGQSLSPRCSSTAIRTALTHGDVAAAAHMLGQPHTVTGEVVHGEARGRELGFPTANLSQDAEGMVPADGVYAGWVTVPEGKGGVVHRWPAAISVGSNPTFDGVARVVEAHVIDRSDERIEDFDLYGRHIRVEFVERLRGMVAYEGVEKLIAQMNQDVEQTRHILAEAPAGLERPLP</sequence>
<keyword evidence="9 15" id="KW-0418">Kinase</keyword>
<dbReference type="Pfam" id="PF06574">
    <property type="entry name" value="FAD_syn"/>
    <property type="match status" value="1"/>
</dbReference>
<dbReference type="UniPathway" id="UPA00276">
    <property type="reaction ID" value="UER00406"/>
</dbReference>
<evidence type="ECO:0000256" key="1">
    <source>
        <dbReference type="ARBA" id="ARBA00002121"/>
    </source>
</evidence>
<evidence type="ECO:0000256" key="13">
    <source>
        <dbReference type="ARBA" id="ARBA00047880"/>
    </source>
</evidence>
<evidence type="ECO:0000256" key="9">
    <source>
        <dbReference type="ARBA" id="ARBA00022777"/>
    </source>
</evidence>
<dbReference type="InterPro" id="IPR015865">
    <property type="entry name" value="Riboflavin_kinase_bac/euk"/>
</dbReference>
<dbReference type="Gene3D" id="2.40.30.30">
    <property type="entry name" value="Riboflavin kinase-like"/>
    <property type="match status" value="1"/>
</dbReference>
<dbReference type="NCBIfam" id="NF004160">
    <property type="entry name" value="PRK05627.1-3"/>
    <property type="match status" value="1"/>
</dbReference>
<keyword evidence="5 15" id="KW-0288">FMN</keyword>
<dbReference type="RefSeq" id="WP_168888576.1">
    <property type="nucleotide sequence ID" value="NZ_JABAHY010000022.1"/>
</dbReference>
<dbReference type="SUPFAM" id="SSF82114">
    <property type="entry name" value="Riboflavin kinase-like"/>
    <property type="match status" value="1"/>
</dbReference>
<keyword evidence="8 15" id="KW-0547">Nucleotide-binding</keyword>
<evidence type="ECO:0000256" key="11">
    <source>
        <dbReference type="ARBA" id="ARBA00022840"/>
    </source>
</evidence>
<dbReference type="GO" id="GO:0005524">
    <property type="term" value="F:ATP binding"/>
    <property type="evidence" value="ECO:0007669"/>
    <property type="project" value="UniProtKB-UniRule"/>
</dbReference>
<evidence type="ECO:0000256" key="14">
    <source>
        <dbReference type="ARBA" id="ARBA00049494"/>
    </source>
</evidence>
<dbReference type="InterPro" id="IPR015864">
    <property type="entry name" value="FAD_synthase"/>
</dbReference>
<dbReference type="GO" id="GO:0009398">
    <property type="term" value="P:FMN biosynthetic process"/>
    <property type="evidence" value="ECO:0007669"/>
    <property type="project" value="UniProtKB-UniRule"/>
</dbReference>
<dbReference type="GO" id="GO:0008531">
    <property type="term" value="F:riboflavin kinase activity"/>
    <property type="evidence" value="ECO:0007669"/>
    <property type="project" value="UniProtKB-UniRule"/>
</dbReference>
<dbReference type="AlphaFoldDB" id="A0A7X8TLQ0"/>
<dbReference type="PANTHER" id="PTHR22749:SF6">
    <property type="entry name" value="RIBOFLAVIN KINASE"/>
    <property type="match status" value="1"/>
</dbReference>
<evidence type="ECO:0000256" key="8">
    <source>
        <dbReference type="ARBA" id="ARBA00022741"/>
    </source>
</evidence>
<proteinExistence type="inferred from homology"/>
<dbReference type="InterPro" id="IPR023465">
    <property type="entry name" value="Riboflavin_kinase_dom_sf"/>
</dbReference>
<comment type="catalytic activity">
    <reaction evidence="13 15">
        <text>riboflavin + ATP = FMN + ADP + H(+)</text>
        <dbReference type="Rhea" id="RHEA:14357"/>
        <dbReference type="ChEBI" id="CHEBI:15378"/>
        <dbReference type="ChEBI" id="CHEBI:30616"/>
        <dbReference type="ChEBI" id="CHEBI:57986"/>
        <dbReference type="ChEBI" id="CHEBI:58210"/>
        <dbReference type="ChEBI" id="CHEBI:456216"/>
        <dbReference type="EC" id="2.7.1.26"/>
    </reaction>
</comment>
<comment type="pathway">
    <text evidence="2 15">Cofactor biosynthesis; FAD biosynthesis; FAD from FMN: step 1/1.</text>
</comment>
<evidence type="ECO:0000259" key="16">
    <source>
        <dbReference type="SMART" id="SM00904"/>
    </source>
</evidence>
<keyword evidence="10 15" id="KW-0274">FAD</keyword>
<feature type="domain" description="Riboflavin kinase" evidence="16">
    <location>
        <begin position="195"/>
        <end position="331"/>
    </location>
</feature>
<organism evidence="17 18">
    <name type="scientific">Nesterenkonia sedimenti</name>
    <dbReference type="NCBI Taxonomy" id="1463632"/>
    <lineage>
        <taxon>Bacteria</taxon>
        <taxon>Bacillati</taxon>
        <taxon>Actinomycetota</taxon>
        <taxon>Actinomycetes</taxon>
        <taxon>Micrococcales</taxon>
        <taxon>Micrococcaceae</taxon>
        <taxon>Nesterenkonia</taxon>
    </lineage>
</organism>
<evidence type="ECO:0000256" key="6">
    <source>
        <dbReference type="ARBA" id="ARBA00022679"/>
    </source>
</evidence>
<evidence type="ECO:0000256" key="15">
    <source>
        <dbReference type="PIRNR" id="PIRNR004491"/>
    </source>
</evidence>
<keyword evidence="6 15" id="KW-0808">Transferase</keyword>
<comment type="caution">
    <text evidence="17">The sequence shown here is derived from an EMBL/GenBank/DDBJ whole genome shotgun (WGS) entry which is preliminary data.</text>
</comment>
<dbReference type="EMBL" id="JABAHY010000022">
    <property type="protein sequence ID" value="NLS11090.1"/>
    <property type="molecule type" value="Genomic_DNA"/>
</dbReference>
<protein>
    <recommendedName>
        <fullName evidence="15">Riboflavin biosynthesis protein</fullName>
    </recommendedName>
    <domain>
        <recommendedName>
            <fullName evidence="15">Riboflavin kinase</fullName>
            <ecNumber evidence="15">2.7.1.26</ecNumber>
        </recommendedName>
        <alternativeName>
            <fullName evidence="15">Flavokinase</fullName>
        </alternativeName>
    </domain>
    <domain>
        <recommendedName>
            <fullName evidence="15">FMN adenylyltransferase</fullName>
            <ecNumber evidence="15">2.7.7.2</ecNumber>
        </recommendedName>
        <alternativeName>
            <fullName evidence="15">FAD pyrophosphorylase</fullName>
        </alternativeName>
        <alternativeName>
            <fullName evidence="15">FAD synthase</fullName>
        </alternativeName>
    </domain>
</protein>
<gene>
    <name evidence="17" type="ORF">HGQ17_14010</name>
</gene>
<dbReference type="GO" id="GO:0006747">
    <property type="term" value="P:FAD biosynthetic process"/>
    <property type="evidence" value="ECO:0007669"/>
    <property type="project" value="UniProtKB-UniRule"/>
</dbReference>
<evidence type="ECO:0000256" key="5">
    <source>
        <dbReference type="ARBA" id="ARBA00022643"/>
    </source>
</evidence>
<accession>A0A7X8TLQ0</accession>
<dbReference type="Pfam" id="PF01687">
    <property type="entry name" value="Flavokinase"/>
    <property type="match status" value="1"/>
</dbReference>
<keyword evidence="18" id="KW-1185">Reference proteome</keyword>
<evidence type="ECO:0000313" key="18">
    <source>
        <dbReference type="Proteomes" id="UP000523139"/>
    </source>
</evidence>
<name>A0A7X8TLQ0_9MICC</name>
<dbReference type="GO" id="GO:0009231">
    <property type="term" value="P:riboflavin biosynthetic process"/>
    <property type="evidence" value="ECO:0007669"/>
    <property type="project" value="InterPro"/>
</dbReference>
<keyword evidence="12" id="KW-0511">Multifunctional enzyme</keyword>
<dbReference type="FunFam" id="3.40.50.620:FF:000021">
    <property type="entry name" value="Riboflavin biosynthesis protein"/>
    <property type="match status" value="1"/>
</dbReference>
<comment type="catalytic activity">
    <reaction evidence="14 15">
        <text>FMN + ATP + H(+) = FAD + diphosphate</text>
        <dbReference type="Rhea" id="RHEA:17237"/>
        <dbReference type="ChEBI" id="CHEBI:15378"/>
        <dbReference type="ChEBI" id="CHEBI:30616"/>
        <dbReference type="ChEBI" id="CHEBI:33019"/>
        <dbReference type="ChEBI" id="CHEBI:57692"/>
        <dbReference type="ChEBI" id="CHEBI:58210"/>
        <dbReference type="EC" id="2.7.7.2"/>
    </reaction>
</comment>
<dbReference type="EC" id="2.7.7.2" evidence="15"/>
<evidence type="ECO:0000313" key="17">
    <source>
        <dbReference type="EMBL" id="NLS11090.1"/>
    </source>
</evidence>
<evidence type="ECO:0000256" key="10">
    <source>
        <dbReference type="ARBA" id="ARBA00022827"/>
    </source>
</evidence>
<keyword evidence="11 15" id="KW-0067">ATP-binding</keyword>
<dbReference type="EC" id="2.7.1.26" evidence="15"/>
<comment type="pathway">
    <text evidence="3 15">Cofactor biosynthesis; FMN biosynthesis; FMN from riboflavin (ATP route): step 1/1.</text>
</comment>
<dbReference type="SMART" id="SM00904">
    <property type="entry name" value="Flavokinase"/>
    <property type="match status" value="1"/>
</dbReference>
<evidence type="ECO:0000256" key="2">
    <source>
        <dbReference type="ARBA" id="ARBA00004726"/>
    </source>
</evidence>
<keyword evidence="7 15" id="KW-0548">Nucleotidyltransferase</keyword>
<dbReference type="UniPathway" id="UPA00277">
    <property type="reaction ID" value="UER00407"/>
</dbReference>